<dbReference type="OrthoDB" id="66776at2"/>
<dbReference type="STRING" id="1117379.BABA_00335"/>
<reference evidence="2 3" key="1">
    <citation type="journal article" date="2012" name="Front. Microbiol.">
        <title>Redundancy and modularity in membrane-associated dissimilatory nitrate reduction in Bacillus.</title>
        <authorList>
            <person name="Heylen K."/>
            <person name="Keltjens J."/>
        </authorList>
    </citation>
    <scope>NUCLEOTIDE SEQUENCE [LARGE SCALE GENOMIC DNA]</scope>
    <source>
        <strain evidence="3">LMG 21833T</strain>
    </source>
</reference>
<protein>
    <submittedName>
        <fullName evidence="2">Acetyltransferase, gnat family protein</fullName>
    </submittedName>
</protein>
<dbReference type="InterPro" id="IPR016181">
    <property type="entry name" value="Acyl_CoA_acyltransferase"/>
</dbReference>
<proteinExistence type="predicted"/>
<evidence type="ECO:0000313" key="2">
    <source>
        <dbReference type="EMBL" id="EKN71606.1"/>
    </source>
</evidence>
<name>K6EDS0_9BACI</name>
<dbReference type="GO" id="GO:0016747">
    <property type="term" value="F:acyltransferase activity, transferring groups other than amino-acyl groups"/>
    <property type="evidence" value="ECO:0007669"/>
    <property type="project" value="InterPro"/>
</dbReference>
<dbReference type="EMBL" id="AJLS01000003">
    <property type="protein sequence ID" value="EKN71606.1"/>
    <property type="molecule type" value="Genomic_DNA"/>
</dbReference>
<keyword evidence="2" id="KW-0808">Transferase</keyword>
<dbReference type="RefSeq" id="WP_007083110.1">
    <property type="nucleotide sequence ID" value="NZ_AJLS01000003.1"/>
</dbReference>
<comment type="caution">
    <text evidence="2">The sequence shown here is derived from an EMBL/GenBank/DDBJ whole genome shotgun (WGS) entry which is preliminary data.</text>
</comment>
<dbReference type="Pfam" id="PF00583">
    <property type="entry name" value="Acetyltransf_1"/>
    <property type="match status" value="1"/>
</dbReference>
<evidence type="ECO:0000313" key="3">
    <source>
        <dbReference type="Proteomes" id="UP000006316"/>
    </source>
</evidence>
<gene>
    <name evidence="2" type="ORF">BABA_00335</name>
</gene>
<dbReference type="Gene3D" id="3.40.630.30">
    <property type="match status" value="1"/>
</dbReference>
<dbReference type="PROSITE" id="PS51186">
    <property type="entry name" value="GNAT"/>
    <property type="match status" value="1"/>
</dbReference>
<accession>K6EDS0</accession>
<keyword evidence="3" id="KW-1185">Reference proteome</keyword>
<sequence>MQLNFYNEKFHNSLEQYSLTESQLRFTGTPREQIKLAQEDSDRHPVLAMEGDSLITFFVLHKQEGVKLYSENQHAILLRAFSTDSRHQGKGHASNVLTALPDFVKEHFDEINEIVLAVNLQNEAAQHLYKKSGYVDEGERRMGKKGELIIMSYYL</sequence>
<organism evidence="2 3">
    <name type="scientific">Neobacillus bataviensis LMG 21833</name>
    <dbReference type="NCBI Taxonomy" id="1117379"/>
    <lineage>
        <taxon>Bacteria</taxon>
        <taxon>Bacillati</taxon>
        <taxon>Bacillota</taxon>
        <taxon>Bacilli</taxon>
        <taxon>Bacillales</taxon>
        <taxon>Bacillaceae</taxon>
        <taxon>Neobacillus</taxon>
    </lineage>
</organism>
<evidence type="ECO:0000259" key="1">
    <source>
        <dbReference type="PROSITE" id="PS51186"/>
    </source>
</evidence>
<dbReference type="PATRIC" id="fig|1117379.3.peg.65"/>
<dbReference type="AlphaFoldDB" id="K6EDS0"/>
<dbReference type="SUPFAM" id="SSF55729">
    <property type="entry name" value="Acyl-CoA N-acyltransferases (Nat)"/>
    <property type="match status" value="1"/>
</dbReference>
<dbReference type="InterPro" id="IPR000182">
    <property type="entry name" value="GNAT_dom"/>
</dbReference>
<dbReference type="eggNOG" id="COG1670">
    <property type="taxonomic scope" value="Bacteria"/>
</dbReference>
<dbReference type="Proteomes" id="UP000006316">
    <property type="component" value="Unassembled WGS sequence"/>
</dbReference>
<feature type="domain" description="N-acetyltransferase" evidence="1">
    <location>
        <begin position="3"/>
        <end position="155"/>
    </location>
</feature>